<proteinExistence type="predicted"/>
<evidence type="ECO:0000256" key="1">
    <source>
        <dbReference type="SAM" id="SignalP"/>
    </source>
</evidence>
<dbReference type="Gene3D" id="3.20.20.80">
    <property type="entry name" value="Glycosidases"/>
    <property type="match status" value="1"/>
</dbReference>
<keyword evidence="3" id="KW-1185">Reference proteome</keyword>
<feature type="signal peptide" evidence="1">
    <location>
        <begin position="1"/>
        <end position="32"/>
    </location>
</feature>
<dbReference type="EMBL" id="SWCO01000010">
    <property type="protein sequence ID" value="TKB01499.1"/>
    <property type="molecule type" value="Genomic_DNA"/>
</dbReference>
<protein>
    <submittedName>
        <fullName evidence="2">Uncharacterized protein</fullName>
    </submittedName>
</protein>
<dbReference type="OrthoDB" id="6383881at2"/>
<comment type="caution">
    <text evidence="2">The sequence shown here is derived from an EMBL/GenBank/DDBJ whole genome shotgun (WGS) entry which is preliminary data.</text>
</comment>
<sequence length="393" mass="45360">MKKTFILLYKTFIYRRLLAYSALLMCAFTVQSQENNVLPSVSHPAKGVNFFYLNGRDQEDFVQVAEKLFFGDNACKGIRADISERFENSLKEIKSAGFDWVRLLVSKDFYSIYAPRCGFSMDEIYPVLADKHLSVLSKLIEKVTAHGLKIELVLSGTKWFADPRNDVRFFESILFGIPLEHVDMIILGGDVQPSNAQYQADWLLQVLPHFLNHKHSNLASQNYLFDTVTYRNKDQALAYVKWVKKHFPQLSYLPVNLYNRTLPPSSSWRDYSTALKEFIAIYKQANLPLWIDEYGFRLSNESESVQYTEADRVAYLKGFYHALSCENSITAAYFIWTAGNDRHVSFPDKDTDRTPFGLFSGYENNKPITTLAWDEVALFNTTSSYCEQLIKIR</sequence>
<evidence type="ECO:0000313" key="2">
    <source>
        <dbReference type="EMBL" id="TKB01499.1"/>
    </source>
</evidence>
<dbReference type="Proteomes" id="UP000305471">
    <property type="component" value="Unassembled WGS sequence"/>
</dbReference>
<gene>
    <name evidence="2" type="ORF">E5672_16960</name>
</gene>
<dbReference type="AlphaFoldDB" id="A0A4U0Z6Y1"/>
<dbReference type="SUPFAM" id="SSF51445">
    <property type="entry name" value="(Trans)glycosidases"/>
    <property type="match status" value="1"/>
</dbReference>
<accession>A0A4U0Z6Y1</accession>
<dbReference type="RefSeq" id="WP_136783321.1">
    <property type="nucleotide sequence ID" value="NZ_SWCO01000010.1"/>
</dbReference>
<name>A0A4U0Z6Y1_9ALTE</name>
<organism evidence="2 3">
    <name type="scientific">Alteromonas portus</name>
    <dbReference type="NCBI Taxonomy" id="2565549"/>
    <lineage>
        <taxon>Bacteria</taxon>
        <taxon>Pseudomonadati</taxon>
        <taxon>Pseudomonadota</taxon>
        <taxon>Gammaproteobacteria</taxon>
        <taxon>Alteromonadales</taxon>
        <taxon>Alteromonadaceae</taxon>
        <taxon>Alteromonas/Salinimonas group</taxon>
        <taxon>Alteromonas</taxon>
    </lineage>
</organism>
<feature type="chain" id="PRO_5020686792" evidence="1">
    <location>
        <begin position="33"/>
        <end position="393"/>
    </location>
</feature>
<dbReference type="InterPro" id="IPR017853">
    <property type="entry name" value="GH"/>
</dbReference>
<keyword evidence="1" id="KW-0732">Signal</keyword>
<evidence type="ECO:0000313" key="3">
    <source>
        <dbReference type="Proteomes" id="UP000305471"/>
    </source>
</evidence>
<reference evidence="2 3" key="1">
    <citation type="submission" date="2019-04" db="EMBL/GenBank/DDBJ databases">
        <title>Alteromonas portus sp. nov., an alginate lyase-excreting marine bacterium.</title>
        <authorList>
            <person name="Huang H."/>
            <person name="Mo K."/>
            <person name="Bao S."/>
        </authorList>
    </citation>
    <scope>NUCLEOTIDE SEQUENCE [LARGE SCALE GENOMIC DNA]</scope>
    <source>
        <strain evidence="2 3">HB161718</strain>
    </source>
</reference>